<evidence type="ECO:0000256" key="11">
    <source>
        <dbReference type="ARBA" id="ARBA00023049"/>
    </source>
</evidence>
<dbReference type="CDD" id="cd06158">
    <property type="entry name" value="S2P-M50_like_1"/>
    <property type="match status" value="1"/>
</dbReference>
<evidence type="ECO:0000256" key="5">
    <source>
        <dbReference type="ARBA" id="ARBA00022670"/>
    </source>
</evidence>
<evidence type="ECO:0000256" key="9">
    <source>
        <dbReference type="ARBA" id="ARBA00022833"/>
    </source>
</evidence>
<organism evidence="14 15">
    <name type="scientific">Nakamurella endophytica</name>
    <dbReference type="NCBI Taxonomy" id="1748367"/>
    <lineage>
        <taxon>Bacteria</taxon>
        <taxon>Bacillati</taxon>
        <taxon>Actinomycetota</taxon>
        <taxon>Actinomycetes</taxon>
        <taxon>Nakamurellales</taxon>
        <taxon>Nakamurellaceae</taxon>
        <taxon>Nakamurella</taxon>
    </lineage>
</organism>
<evidence type="ECO:0000256" key="7">
    <source>
        <dbReference type="ARBA" id="ARBA00022723"/>
    </source>
</evidence>
<dbReference type="PANTHER" id="PTHR35864">
    <property type="entry name" value="ZINC METALLOPROTEASE MJ0611-RELATED"/>
    <property type="match status" value="1"/>
</dbReference>
<evidence type="ECO:0000256" key="12">
    <source>
        <dbReference type="ARBA" id="ARBA00023136"/>
    </source>
</evidence>
<dbReference type="PANTHER" id="PTHR35864:SF1">
    <property type="entry name" value="ZINC METALLOPROTEASE YWHC-RELATED"/>
    <property type="match status" value="1"/>
</dbReference>
<feature type="transmembrane region" description="Helical" evidence="13">
    <location>
        <begin position="199"/>
        <end position="218"/>
    </location>
</feature>
<comment type="similarity">
    <text evidence="3">Belongs to the peptidase M50B family.</text>
</comment>
<evidence type="ECO:0000256" key="10">
    <source>
        <dbReference type="ARBA" id="ARBA00022989"/>
    </source>
</evidence>
<comment type="cofactor">
    <cofactor evidence="1">
        <name>Zn(2+)</name>
        <dbReference type="ChEBI" id="CHEBI:29105"/>
    </cofactor>
</comment>
<keyword evidence="9" id="KW-0862">Zinc</keyword>
<name>A0A917SWI8_9ACTN</name>
<evidence type="ECO:0000313" key="14">
    <source>
        <dbReference type="EMBL" id="GGM01375.1"/>
    </source>
</evidence>
<evidence type="ECO:0000313" key="15">
    <source>
        <dbReference type="Proteomes" id="UP000655208"/>
    </source>
</evidence>
<dbReference type="InterPro" id="IPR052348">
    <property type="entry name" value="Metallopeptidase_M50B"/>
</dbReference>
<keyword evidence="6 13" id="KW-0812">Transmembrane</keyword>
<keyword evidence="4" id="KW-1003">Cell membrane</keyword>
<dbReference type="AlphaFoldDB" id="A0A917SWI8"/>
<accession>A0A917SWI8</accession>
<proteinExistence type="inferred from homology"/>
<dbReference type="Proteomes" id="UP000655208">
    <property type="component" value="Unassembled WGS sequence"/>
</dbReference>
<evidence type="ECO:0000256" key="8">
    <source>
        <dbReference type="ARBA" id="ARBA00022801"/>
    </source>
</evidence>
<evidence type="ECO:0000256" key="1">
    <source>
        <dbReference type="ARBA" id="ARBA00001947"/>
    </source>
</evidence>
<evidence type="ECO:0000256" key="4">
    <source>
        <dbReference type="ARBA" id="ARBA00022475"/>
    </source>
</evidence>
<dbReference type="GO" id="GO:0006508">
    <property type="term" value="P:proteolysis"/>
    <property type="evidence" value="ECO:0007669"/>
    <property type="project" value="UniProtKB-KW"/>
</dbReference>
<feature type="transmembrane region" description="Helical" evidence="13">
    <location>
        <begin position="156"/>
        <end position="179"/>
    </location>
</feature>
<dbReference type="RefSeq" id="WP_188941571.1">
    <property type="nucleotide sequence ID" value="NZ_BMNA01000004.1"/>
</dbReference>
<dbReference type="InterPro" id="IPR044537">
    <property type="entry name" value="Rip2-like"/>
</dbReference>
<reference evidence="14" key="2">
    <citation type="submission" date="2020-09" db="EMBL/GenBank/DDBJ databases">
        <authorList>
            <person name="Sun Q."/>
            <person name="Zhou Y."/>
        </authorList>
    </citation>
    <scope>NUCLEOTIDE SEQUENCE</scope>
    <source>
        <strain evidence="14">CGMCC 4.7308</strain>
    </source>
</reference>
<evidence type="ECO:0000256" key="2">
    <source>
        <dbReference type="ARBA" id="ARBA00004651"/>
    </source>
</evidence>
<feature type="transmembrane region" description="Helical" evidence="13">
    <location>
        <begin position="38"/>
        <end position="67"/>
    </location>
</feature>
<comment type="subcellular location">
    <subcellularLocation>
        <location evidence="2">Cell membrane</location>
        <topology evidence="2">Multi-pass membrane protein</topology>
    </subcellularLocation>
</comment>
<keyword evidence="5 14" id="KW-0645">Protease</keyword>
<protein>
    <submittedName>
        <fullName evidence="14">Site-2 protease family protein</fullName>
    </submittedName>
</protein>
<keyword evidence="10 13" id="KW-1133">Transmembrane helix</keyword>
<keyword evidence="15" id="KW-1185">Reference proteome</keyword>
<feature type="transmembrane region" description="Helical" evidence="13">
    <location>
        <begin position="124"/>
        <end position="144"/>
    </location>
</feature>
<comment type="caution">
    <text evidence="14">The sequence shown here is derived from an EMBL/GenBank/DDBJ whole genome shotgun (WGS) entry which is preliminary data.</text>
</comment>
<keyword evidence="7" id="KW-0479">Metal-binding</keyword>
<dbReference type="GO" id="GO:0046872">
    <property type="term" value="F:metal ion binding"/>
    <property type="evidence" value="ECO:0007669"/>
    <property type="project" value="UniProtKB-KW"/>
</dbReference>
<keyword evidence="8" id="KW-0378">Hydrolase</keyword>
<keyword evidence="11" id="KW-0482">Metalloprotease</keyword>
<reference evidence="14" key="1">
    <citation type="journal article" date="2014" name="Int. J. Syst. Evol. Microbiol.">
        <title>Complete genome sequence of Corynebacterium casei LMG S-19264T (=DSM 44701T), isolated from a smear-ripened cheese.</title>
        <authorList>
            <consortium name="US DOE Joint Genome Institute (JGI-PGF)"/>
            <person name="Walter F."/>
            <person name="Albersmeier A."/>
            <person name="Kalinowski J."/>
            <person name="Ruckert C."/>
        </authorList>
    </citation>
    <scope>NUCLEOTIDE SEQUENCE</scope>
    <source>
        <strain evidence="14">CGMCC 4.7308</strain>
    </source>
</reference>
<gene>
    <name evidence="14" type="ORF">GCM10011594_21790</name>
</gene>
<dbReference type="EMBL" id="BMNA01000004">
    <property type="protein sequence ID" value="GGM01375.1"/>
    <property type="molecule type" value="Genomic_DNA"/>
</dbReference>
<feature type="transmembrane region" description="Helical" evidence="13">
    <location>
        <begin position="88"/>
        <end position="112"/>
    </location>
</feature>
<evidence type="ECO:0000256" key="6">
    <source>
        <dbReference type="ARBA" id="ARBA00022692"/>
    </source>
</evidence>
<sequence length="254" mass="26144">MTGAIRRRSLGAAVFPAVVLLGVGAGIAADRGASPVGLWVFVLVLAGWVISLCLHEFAHSVVALAGGDVSVRAKGYLTLNPLRYTDPVFSLVIPALLLAVGGIPLPGGAVLIENHRLRYRWWPSLVSAAGPLTNLLAGIVLTLAAAGSTHDDRITALGAGLAFLAVLQFGAAILNVLPVPGLDGFGILAPFLSPAANRAIAPIRPWAGLALFAVLISVPQASGYLFRGAFALFDLFGGSRGAAAIGQGLFHFWS</sequence>
<evidence type="ECO:0000256" key="13">
    <source>
        <dbReference type="SAM" id="Phobius"/>
    </source>
</evidence>
<evidence type="ECO:0000256" key="3">
    <source>
        <dbReference type="ARBA" id="ARBA00007931"/>
    </source>
</evidence>
<keyword evidence="12 13" id="KW-0472">Membrane</keyword>
<dbReference type="GO" id="GO:0005886">
    <property type="term" value="C:plasma membrane"/>
    <property type="evidence" value="ECO:0007669"/>
    <property type="project" value="UniProtKB-SubCell"/>
</dbReference>
<dbReference type="GO" id="GO:0008237">
    <property type="term" value="F:metallopeptidase activity"/>
    <property type="evidence" value="ECO:0007669"/>
    <property type="project" value="UniProtKB-KW"/>
</dbReference>